<accession>A0A9W9QP04</accession>
<reference evidence="1" key="1">
    <citation type="submission" date="2022-12" db="EMBL/GenBank/DDBJ databases">
        <authorList>
            <person name="Petersen C."/>
        </authorList>
    </citation>
    <scope>NUCLEOTIDE SEQUENCE</scope>
    <source>
        <strain evidence="1">IBT 35673</strain>
    </source>
</reference>
<dbReference type="InterPro" id="IPR021833">
    <property type="entry name" value="DUF3425"/>
</dbReference>
<dbReference type="OrthoDB" id="10261951at2759"/>
<gene>
    <name evidence="1" type="ORF">N7452_006627</name>
</gene>
<reference evidence="1" key="2">
    <citation type="journal article" date="2023" name="IMA Fungus">
        <title>Comparative genomic study of the Penicillium genus elucidates a diverse pangenome and 15 lateral gene transfer events.</title>
        <authorList>
            <person name="Petersen C."/>
            <person name="Sorensen T."/>
            <person name="Nielsen M.R."/>
            <person name="Sondergaard T.E."/>
            <person name="Sorensen J.L."/>
            <person name="Fitzpatrick D.A."/>
            <person name="Frisvad J.C."/>
            <person name="Nielsen K.L."/>
        </authorList>
    </citation>
    <scope>NUCLEOTIDE SEQUENCE</scope>
    <source>
        <strain evidence="1">IBT 35673</strain>
    </source>
</reference>
<protein>
    <submittedName>
        <fullName evidence="1">Uncharacterized protein</fullName>
    </submittedName>
</protein>
<proteinExistence type="predicted"/>
<comment type="caution">
    <text evidence="1">The sequence shown here is derived from an EMBL/GenBank/DDBJ whole genome shotgun (WGS) entry which is preliminary data.</text>
</comment>
<evidence type="ECO:0000313" key="1">
    <source>
        <dbReference type="EMBL" id="KAJ5339899.1"/>
    </source>
</evidence>
<name>A0A9W9QP04_PENBR</name>
<dbReference type="EMBL" id="JAPZBQ010000003">
    <property type="protein sequence ID" value="KAJ5339899.1"/>
    <property type="molecule type" value="Genomic_DNA"/>
</dbReference>
<organism evidence="1 2">
    <name type="scientific">Penicillium brevicompactum</name>
    <dbReference type="NCBI Taxonomy" id="5074"/>
    <lineage>
        <taxon>Eukaryota</taxon>
        <taxon>Fungi</taxon>
        <taxon>Dikarya</taxon>
        <taxon>Ascomycota</taxon>
        <taxon>Pezizomycotina</taxon>
        <taxon>Eurotiomycetes</taxon>
        <taxon>Eurotiomycetidae</taxon>
        <taxon>Eurotiales</taxon>
        <taxon>Aspergillaceae</taxon>
        <taxon>Penicillium</taxon>
    </lineage>
</organism>
<dbReference type="AlphaFoldDB" id="A0A9W9QP04"/>
<dbReference type="Proteomes" id="UP001147695">
    <property type="component" value="Unassembled WGS sequence"/>
</dbReference>
<dbReference type="Pfam" id="PF11905">
    <property type="entry name" value="DUF3425"/>
    <property type="match status" value="1"/>
</dbReference>
<evidence type="ECO:0000313" key="2">
    <source>
        <dbReference type="Proteomes" id="UP001147695"/>
    </source>
</evidence>
<sequence length="253" mass="28441">MFNSISRPDAMTWYARTRFYHIVDLTVSLLNPTEQAAKKVHPLYRLTHVQSTNKYPSIVDWIPFPSIRDKLILLHSGNPNVDDIFCDAVSGYVVQTNMSELVEGASVLPVHVRVLDLIKAMDEKSKASDVGKLPASNARAIFDSPATARLVFQKLRMDHGVSQYMMDPAFFQKYPELYDPAANIMAHGVALRPQKQAVLSRPKSLDSVTLKAYRDFTDFSSDLIWKSYQDTLLNGWVPDMSGMGALDDCQVVL</sequence>